<keyword evidence="7" id="KW-0812">Transmembrane</keyword>
<evidence type="ECO:0000256" key="6">
    <source>
        <dbReference type="ARBA" id="ARBA00023180"/>
    </source>
</evidence>
<evidence type="ECO:0000256" key="3">
    <source>
        <dbReference type="ARBA" id="ARBA00022670"/>
    </source>
</evidence>
<dbReference type="FunFam" id="3.40.50.1820:FF:000096">
    <property type="entry name" value="Carboxypeptidase vitellogenic-like"/>
    <property type="match status" value="1"/>
</dbReference>
<dbReference type="InterPro" id="IPR029058">
    <property type="entry name" value="AB_hydrolase_fold"/>
</dbReference>
<dbReference type="PANTHER" id="PTHR11802:SF472">
    <property type="entry name" value="SERINE CARBOXYPEPTIDASE CPVL-RELATED"/>
    <property type="match status" value="1"/>
</dbReference>
<evidence type="ECO:0000256" key="4">
    <source>
        <dbReference type="ARBA" id="ARBA00022729"/>
    </source>
</evidence>
<evidence type="ECO:0000256" key="1">
    <source>
        <dbReference type="ARBA" id="ARBA00009431"/>
    </source>
</evidence>
<dbReference type="OrthoDB" id="443318at2759"/>
<proteinExistence type="inferred from homology"/>
<dbReference type="AlphaFoldDB" id="A0A9N9U1V1"/>
<evidence type="ECO:0000256" key="7">
    <source>
        <dbReference type="SAM" id="Phobius"/>
    </source>
</evidence>
<protein>
    <recommendedName>
        <fullName evidence="10">Carboxypeptidase</fullName>
    </recommendedName>
</protein>
<evidence type="ECO:0008006" key="10">
    <source>
        <dbReference type="Google" id="ProtNLM"/>
    </source>
</evidence>
<organism evidence="8 9">
    <name type="scientific">Phyllotreta striolata</name>
    <name type="common">Striped flea beetle</name>
    <name type="synonym">Crioceris striolata</name>
    <dbReference type="NCBI Taxonomy" id="444603"/>
    <lineage>
        <taxon>Eukaryota</taxon>
        <taxon>Metazoa</taxon>
        <taxon>Ecdysozoa</taxon>
        <taxon>Arthropoda</taxon>
        <taxon>Hexapoda</taxon>
        <taxon>Insecta</taxon>
        <taxon>Pterygota</taxon>
        <taxon>Neoptera</taxon>
        <taxon>Endopterygota</taxon>
        <taxon>Coleoptera</taxon>
        <taxon>Polyphaga</taxon>
        <taxon>Cucujiformia</taxon>
        <taxon>Chrysomeloidea</taxon>
        <taxon>Chrysomelidae</taxon>
        <taxon>Galerucinae</taxon>
        <taxon>Alticini</taxon>
        <taxon>Phyllotreta</taxon>
    </lineage>
</organism>
<keyword evidence="3" id="KW-0645">Protease</keyword>
<keyword evidence="2" id="KW-0121">Carboxypeptidase</keyword>
<dbReference type="PROSITE" id="PS00560">
    <property type="entry name" value="CARBOXYPEPT_SER_HIS"/>
    <property type="match status" value="1"/>
</dbReference>
<feature type="transmembrane region" description="Helical" evidence="7">
    <location>
        <begin position="12"/>
        <end position="32"/>
    </location>
</feature>
<evidence type="ECO:0000256" key="5">
    <source>
        <dbReference type="ARBA" id="ARBA00022801"/>
    </source>
</evidence>
<dbReference type="PANTHER" id="PTHR11802">
    <property type="entry name" value="SERINE PROTEASE FAMILY S10 SERINE CARBOXYPEPTIDASE"/>
    <property type="match status" value="1"/>
</dbReference>
<dbReference type="PRINTS" id="PR00724">
    <property type="entry name" value="CRBOXYPTASEC"/>
</dbReference>
<sequence>MFYNKRVSNRFIFATMAYTIPLLAAIACLYVANVDCFTNVYPKLRGIKREYRDAGEPLFLTPLIEANKTEEAREASAVPSDVFLGVKSHSGFFTVDKTFNSNMFFWFFPADHDYENAPVLLWLQGGPGATSLAGLFEENGPFALTKSYNLKRNEFSWTLNHSVIYIDNPVQTGYSFTEGGFARNQTKVGQDLYEALRQFFLVFPELRRNEFYATGESYAGKYVPAVSYAILKNNPRADAKINLKGMAIGNGLCDPVHQLNYGGYLYEIGLIDKHGRTQFAEYERKGINYIKKKEFLKAFEIFDDLLNGDLNDGKTLFKNLTGFDYYFDYLYTNSPNELQIDFSRFVQREDIRKAIHVGSLTFNDGNAVEENLKEDVMDSVAPWISVLLSNIRVMFYNGQMDIIVPYPLTVNFLNNLPFSGSDEYKIAPRRIWRYRDDIPGYVKQAGNLTEVLVRNAGHMVPSFQPEWALDLITKFTRNQPLHRE</sequence>
<accession>A0A9N9U1V1</accession>
<keyword evidence="7" id="KW-1133">Transmembrane helix</keyword>
<reference evidence="8" key="1">
    <citation type="submission" date="2022-01" db="EMBL/GenBank/DDBJ databases">
        <authorList>
            <person name="King R."/>
        </authorList>
    </citation>
    <scope>NUCLEOTIDE SEQUENCE</scope>
</reference>
<dbReference type="InterPro" id="IPR033124">
    <property type="entry name" value="Ser_caboxypep_his_AS"/>
</dbReference>
<gene>
    <name evidence="8" type="ORF">PHYEVI_LOCUS11390</name>
</gene>
<keyword evidence="9" id="KW-1185">Reference proteome</keyword>
<dbReference type="GO" id="GO:0006508">
    <property type="term" value="P:proteolysis"/>
    <property type="evidence" value="ECO:0007669"/>
    <property type="project" value="UniProtKB-KW"/>
</dbReference>
<dbReference type="EMBL" id="OU900102">
    <property type="protein sequence ID" value="CAG9865146.1"/>
    <property type="molecule type" value="Genomic_DNA"/>
</dbReference>
<comment type="similarity">
    <text evidence="1">Belongs to the peptidase S10 family.</text>
</comment>
<evidence type="ECO:0000256" key="2">
    <source>
        <dbReference type="ARBA" id="ARBA00022645"/>
    </source>
</evidence>
<keyword evidence="5" id="KW-0378">Hydrolase</keyword>
<dbReference type="SUPFAM" id="SSF53474">
    <property type="entry name" value="alpha/beta-Hydrolases"/>
    <property type="match status" value="1"/>
</dbReference>
<keyword evidence="6" id="KW-0325">Glycoprotein</keyword>
<keyword evidence="7" id="KW-0472">Membrane</keyword>
<evidence type="ECO:0000313" key="9">
    <source>
        <dbReference type="Proteomes" id="UP001153712"/>
    </source>
</evidence>
<dbReference type="PROSITE" id="PS51257">
    <property type="entry name" value="PROKAR_LIPOPROTEIN"/>
    <property type="match status" value="1"/>
</dbReference>
<dbReference type="InterPro" id="IPR001563">
    <property type="entry name" value="Peptidase_S10"/>
</dbReference>
<dbReference type="Proteomes" id="UP001153712">
    <property type="component" value="Chromosome 9"/>
</dbReference>
<dbReference type="GO" id="GO:0004185">
    <property type="term" value="F:serine-type carboxypeptidase activity"/>
    <property type="evidence" value="ECO:0007669"/>
    <property type="project" value="InterPro"/>
</dbReference>
<evidence type="ECO:0000313" key="8">
    <source>
        <dbReference type="EMBL" id="CAG9865146.1"/>
    </source>
</evidence>
<keyword evidence="4" id="KW-0732">Signal</keyword>
<dbReference type="Gene3D" id="3.40.50.1820">
    <property type="entry name" value="alpha/beta hydrolase"/>
    <property type="match status" value="1"/>
</dbReference>
<dbReference type="Pfam" id="PF00450">
    <property type="entry name" value="Peptidase_S10"/>
    <property type="match status" value="1"/>
</dbReference>
<name>A0A9N9U1V1_PHYSR</name>